<protein>
    <submittedName>
        <fullName evidence="2">ACT domain-containing protein</fullName>
    </submittedName>
</protein>
<dbReference type="InterPro" id="IPR027795">
    <property type="entry name" value="CASTOR_ACT_dom"/>
</dbReference>
<dbReference type="PANTHER" id="PTHR31131:SF6">
    <property type="entry name" value="CASTOR ACT DOMAIN-CONTAINING PROTEIN"/>
    <property type="match status" value="1"/>
</dbReference>
<sequence length="121" mass="13560">MELQELKKDFAVCKVSSVATVDLTNKFTFLSVTDEEISLVCEESRIPDNTIAVEKDWKGLKICGALDFGMIGVIARISKLLADEKISIFVVSTFNTDYIFLKSEHYVKALTILQSNGYEIN</sequence>
<gene>
    <name evidence="2" type="ORF">NK118_06235</name>
</gene>
<keyword evidence="3" id="KW-1185">Reference proteome</keyword>
<organism evidence="2 3">
    <name type="scientific">Ohessyouella blattaphilus</name>
    <dbReference type="NCBI Taxonomy" id="2949333"/>
    <lineage>
        <taxon>Bacteria</taxon>
        <taxon>Bacillati</taxon>
        <taxon>Bacillota</taxon>
        <taxon>Clostridia</taxon>
        <taxon>Lachnospirales</taxon>
        <taxon>Lachnospiraceae</taxon>
        <taxon>Ohessyouella</taxon>
    </lineage>
</organism>
<dbReference type="PANTHER" id="PTHR31131">
    <property type="entry name" value="CHROMOSOME 1, WHOLE GENOME SHOTGUN SEQUENCE"/>
    <property type="match status" value="1"/>
</dbReference>
<evidence type="ECO:0000313" key="3">
    <source>
        <dbReference type="Proteomes" id="UP001523565"/>
    </source>
</evidence>
<evidence type="ECO:0000313" key="2">
    <source>
        <dbReference type="EMBL" id="MCP1109850.1"/>
    </source>
</evidence>
<dbReference type="SUPFAM" id="SSF55021">
    <property type="entry name" value="ACT-like"/>
    <property type="match status" value="2"/>
</dbReference>
<accession>A0ABT1EGL4</accession>
<dbReference type="RefSeq" id="WP_262068731.1">
    <property type="nucleotide sequence ID" value="NZ_JAMXOC010000006.1"/>
</dbReference>
<dbReference type="Gene3D" id="3.30.2130.10">
    <property type="entry name" value="VC0802-like"/>
    <property type="match status" value="1"/>
</dbReference>
<proteinExistence type="predicted"/>
<dbReference type="InterPro" id="IPR045865">
    <property type="entry name" value="ACT-like_dom_sf"/>
</dbReference>
<dbReference type="Proteomes" id="UP001523565">
    <property type="component" value="Unassembled WGS sequence"/>
</dbReference>
<dbReference type="InterPro" id="IPR016540">
    <property type="entry name" value="UCP008459"/>
</dbReference>
<dbReference type="InterPro" id="IPR051719">
    <property type="entry name" value="CASTOR_mTORC1"/>
</dbReference>
<comment type="caution">
    <text evidence="2">The sequence shown here is derived from an EMBL/GenBank/DDBJ whole genome shotgun (WGS) entry which is preliminary data.</text>
</comment>
<reference evidence="2 3" key="1">
    <citation type="journal article" date="2022" name="Genome Biol. Evol.">
        <title>Host diet, physiology and behaviors set the stage for Lachnospiraceae cladogenesis.</title>
        <authorList>
            <person name="Vera-Ponce De Leon A."/>
            <person name="Schneider M."/>
            <person name="Jahnes B.C."/>
            <person name="Sadowski V."/>
            <person name="Camuy-Velez L.A."/>
            <person name="Duan J."/>
            <person name="Sabree Z.L."/>
        </authorList>
    </citation>
    <scope>NUCLEOTIDE SEQUENCE [LARGE SCALE GENOMIC DNA]</scope>
    <source>
        <strain evidence="2 3">PAL227</strain>
    </source>
</reference>
<dbReference type="EMBL" id="JAMZFV010000006">
    <property type="protein sequence ID" value="MCP1109850.1"/>
    <property type="molecule type" value="Genomic_DNA"/>
</dbReference>
<evidence type="ECO:0000259" key="1">
    <source>
        <dbReference type="Pfam" id="PF13840"/>
    </source>
</evidence>
<feature type="domain" description="CASTOR ACT" evidence="1">
    <location>
        <begin position="53"/>
        <end position="114"/>
    </location>
</feature>
<dbReference type="PIRSF" id="PIRSF008459">
    <property type="entry name" value="UCP008459"/>
    <property type="match status" value="1"/>
</dbReference>
<name>A0ABT1EGL4_9FIRM</name>
<dbReference type="Pfam" id="PF13840">
    <property type="entry name" value="ACT_7"/>
    <property type="match status" value="1"/>
</dbReference>